<dbReference type="Gene3D" id="2.60.40.1210">
    <property type="entry name" value="Cellobiose dehydrogenase, cytochrome domain"/>
    <property type="match status" value="1"/>
</dbReference>
<proteinExistence type="predicted"/>
<accession>A0A9P9IHQ5</accession>
<dbReference type="OrthoDB" id="413885at2759"/>
<evidence type="ECO:0000313" key="4">
    <source>
        <dbReference type="Proteomes" id="UP000700596"/>
    </source>
</evidence>
<evidence type="ECO:0000256" key="1">
    <source>
        <dbReference type="SAM" id="SignalP"/>
    </source>
</evidence>
<keyword evidence="4" id="KW-1185">Reference proteome</keyword>
<feature type="chain" id="PRO_5040412903" description="DOMON domain-containing protein" evidence="1">
    <location>
        <begin position="20"/>
        <end position="217"/>
    </location>
</feature>
<dbReference type="SMART" id="SM00664">
    <property type="entry name" value="DoH"/>
    <property type="match status" value="1"/>
</dbReference>
<dbReference type="CDD" id="cd09630">
    <property type="entry name" value="CDH_like_cytochrome"/>
    <property type="match status" value="1"/>
</dbReference>
<organism evidence="3 4">
    <name type="scientific">Dendryphion nanum</name>
    <dbReference type="NCBI Taxonomy" id="256645"/>
    <lineage>
        <taxon>Eukaryota</taxon>
        <taxon>Fungi</taxon>
        <taxon>Dikarya</taxon>
        <taxon>Ascomycota</taxon>
        <taxon>Pezizomycotina</taxon>
        <taxon>Dothideomycetes</taxon>
        <taxon>Pleosporomycetidae</taxon>
        <taxon>Pleosporales</taxon>
        <taxon>Torulaceae</taxon>
        <taxon>Dendryphion</taxon>
    </lineage>
</organism>
<dbReference type="PANTHER" id="PTHR47797">
    <property type="entry name" value="DEHYDROGENASE, PUTATIVE (AFU_ORTHOLOGUE AFUA_8G05805)-RELATED"/>
    <property type="match status" value="1"/>
</dbReference>
<dbReference type="AlphaFoldDB" id="A0A9P9IHQ5"/>
<evidence type="ECO:0000313" key="3">
    <source>
        <dbReference type="EMBL" id="KAH7119959.1"/>
    </source>
</evidence>
<dbReference type="PANTHER" id="PTHR47797:SF5">
    <property type="entry name" value="CELLOBIOSE DEHYDROGENASE CYTOCHROME DOMAIN-CONTAINING PROTEIN"/>
    <property type="match status" value="1"/>
</dbReference>
<evidence type="ECO:0000259" key="2">
    <source>
        <dbReference type="SMART" id="SM00664"/>
    </source>
</evidence>
<feature type="domain" description="DOMON" evidence="2">
    <location>
        <begin position="83"/>
        <end position="172"/>
    </location>
</feature>
<gene>
    <name evidence="3" type="ORF">B0J11DRAFT_72972</name>
</gene>
<dbReference type="InterPro" id="IPR005018">
    <property type="entry name" value="DOMON_domain"/>
</dbReference>
<sequence>MHFTSSLLWAAAIVGSVLGKPVAEKRDTVAIVDNETGFTFSEYKVAYSLTGNVIFRVAVSADAVQGQPFDIVLQIISPTSGGWAAVAWGGTMSKNPLTVGWANGNTPVVSSRWAPGRALPGAYTGATYTKLSKGNKVNGTHWTLTVKCTGCSNWDSSRLNPRGTNRLALGYSNTKPANPSSNSSSFSIHDVHPYWSQDFNAGANPNWSQLLAANGVS</sequence>
<reference evidence="3" key="1">
    <citation type="journal article" date="2021" name="Nat. Commun.">
        <title>Genetic determinants of endophytism in the Arabidopsis root mycobiome.</title>
        <authorList>
            <person name="Mesny F."/>
            <person name="Miyauchi S."/>
            <person name="Thiergart T."/>
            <person name="Pickel B."/>
            <person name="Atanasova L."/>
            <person name="Karlsson M."/>
            <person name="Huettel B."/>
            <person name="Barry K.W."/>
            <person name="Haridas S."/>
            <person name="Chen C."/>
            <person name="Bauer D."/>
            <person name="Andreopoulos W."/>
            <person name="Pangilinan J."/>
            <person name="LaButti K."/>
            <person name="Riley R."/>
            <person name="Lipzen A."/>
            <person name="Clum A."/>
            <person name="Drula E."/>
            <person name="Henrissat B."/>
            <person name="Kohler A."/>
            <person name="Grigoriev I.V."/>
            <person name="Martin F.M."/>
            <person name="Hacquard S."/>
        </authorList>
    </citation>
    <scope>NUCLEOTIDE SEQUENCE</scope>
    <source>
        <strain evidence="3">MPI-CAGE-CH-0243</strain>
    </source>
</reference>
<name>A0A9P9IHQ5_9PLEO</name>
<dbReference type="Proteomes" id="UP000700596">
    <property type="component" value="Unassembled WGS sequence"/>
</dbReference>
<keyword evidence="1" id="KW-0732">Signal</keyword>
<dbReference type="InterPro" id="IPR015920">
    <property type="entry name" value="Cellobiose_DH-like_cyt"/>
</dbReference>
<dbReference type="EMBL" id="JAGMWT010000011">
    <property type="protein sequence ID" value="KAH7119959.1"/>
    <property type="molecule type" value="Genomic_DNA"/>
</dbReference>
<comment type="caution">
    <text evidence="3">The sequence shown here is derived from an EMBL/GenBank/DDBJ whole genome shotgun (WGS) entry which is preliminary data.</text>
</comment>
<protein>
    <recommendedName>
        <fullName evidence="2">DOMON domain-containing protein</fullName>
    </recommendedName>
</protein>
<feature type="signal peptide" evidence="1">
    <location>
        <begin position="1"/>
        <end position="19"/>
    </location>
</feature>
<dbReference type="Pfam" id="PF16010">
    <property type="entry name" value="CDH-cyt"/>
    <property type="match status" value="1"/>
</dbReference>
<dbReference type="SUPFAM" id="SSF49344">
    <property type="entry name" value="CBD9-like"/>
    <property type="match status" value="1"/>
</dbReference>